<comment type="similarity">
    <text evidence="2">Belongs to the resistance-nodulation-cell division (RND) (TC 2.A.6) family. MmpL subfamily.</text>
</comment>
<dbReference type="PANTHER" id="PTHR33406:SF6">
    <property type="entry name" value="MEMBRANE PROTEIN YDGH-RELATED"/>
    <property type="match status" value="1"/>
</dbReference>
<feature type="transmembrane region" description="Helical" evidence="7">
    <location>
        <begin position="151"/>
        <end position="171"/>
    </location>
</feature>
<evidence type="ECO:0000259" key="8">
    <source>
        <dbReference type="Pfam" id="PF03176"/>
    </source>
</evidence>
<dbReference type="EMBL" id="UINC01217067">
    <property type="protein sequence ID" value="SVE43506.1"/>
    <property type="molecule type" value="Genomic_DNA"/>
</dbReference>
<reference evidence="9" key="1">
    <citation type="submission" date="2018-05" db="EMBL/GenBank/DDBJ databases">
        <authorList>
            <person name="Lanie J.A."/>
            <person name="Ng W.-L."/>
            <person name="Kazmierczak K.M."/>
            <person name="Andrzejewski T.M."/>
            <person name="Davidsen T.M."/>
            <person name="Wayne K.J."/>
            <person name="Tettelin H."/>
            <person name="Glass J.I."/>
            <person name="Rusch D."/>
            <person name="Podicherti R."/>
            <person name="Tsui H.-C.T."/>
            <person name="Winkler M.E."/>
        </authorList>
    </citation>
    <scope>NUCLEOTIDE SEQUENCE</scope>
</reference>
<name>A0A383DG88_9ZZZZ</name>
<dbReference type="InterPro" id="IPR050545">
    <property type="entry name" value="Mycobact_MmpL"/>
</dbReference>
<sequence length="236" mass="26122">REDGLPGTLVFYNESGFDNKQLDLINSFLTKIQTENKYENIFQITSIFNTPLARSNLLSEDKTTMLSIITFAGDPASEKFEKTIEWIREESEFLNQKNPNLETEIHLTGPAGILVDAIKVFKSIDLRITITTVILVLVLLIIIYRSPILAILPLVIVGSSLFLSQSIAAFLSEAFDLPLNGQVTGIMSVLVFGAGTNYALFIVSRYKEELLLGKDKWEAMQVTMSRIGPSIVGSAG</sequence>
<evidence type="ECO:0000256" key="2">
    <source>
        <dbReference type="ARBA" id="ARBA00010157"/>
    </source>
</evidence>
<keyword evidence="3" id="KW-1003">Cell membrane</keyword>
<evidence type="ECO:0000256" key="4">
    <source>
        <dbReference type="ARBA" id="ARBA00022692"/>
    </source>
</evidence>
<accession>A0A383DG88</accession>
<dbReference type="SUPFAM" id="SSF82866">
    <property type="entry name" value="Multidrug efflux transporter AcrB transmembrane domain"/>
    <property type="match status" value="1"/>
</dbReference>
<protein>
    <recommendedName>
        <fullName evidence="8">Membrane transport protein MMPL domain-containing protein</fullName>
    </recommendedName>
</protein>
<keyword evidence="4 7" id="KW-0812">Transmembrane</keyword>
<comment type="subcellular location">
    <subcellularLocation>
        <location evidence="1">Cell membrane</location>
        <topology evidence="1">Multi-pass membrane protein</topology>
    </subcellularLocation>
</comment>
<evidence type="ECO:0000256" key="3">
    <source>
        <dbReference type="ARBA" id="ARBA00022475"/>
    </source>
</evidence>
<feature type="transmembrane region" description="Helical" evidence="7">
    <location>
        <begin position="183"/>
        <end position="203"/>
    </location>
</feature>
<keyword evidence="6 7" id="KW-0472">Membrane</keyword>
<evidence type="ECO:0000256" key="7">
    <source>
        <dbReference type="SAM" id="Phobius"/>
    </source>
</evidence>
<gene>
    <name evidence="9" type="ORF">METZ01_LOCUS496360</name>
</gene>
<evidence type="ECO:0000256" key="6">
    <source>
        <dbReference type="ARBA" id="ARBA00023136"/>
    </source>
</evidence>
<dbReference type="Pfam" id="PF03176">
    <property type="entry name" value="MMPL"/>
    <property type="match status" value="1"/>
</dbReference>
<feature type="transmembrane region" description="Helical" evidence="7">
    <location>
        <begin position="126"/>
        <end position="144"/>
    </location>
</feature>
<dbReference type="AlphaFoldDB" id="A0A383DG88"/>
<dbReference type="Gene3D" id="1.20.1640.10">
    <property type="entry name" value="Multidrug efflux transporter AcrB transmembrane domain"/>
    <property type="match status" value="1"/>
</dbReference>
<dbReference type="GO" id="GO:0005886">
    <property type="term" value="C:plasma membrane"/>
    <property type="evidence" value="ECO:0007669"/>
    <property type="project" value="UniProtKB-SubCell"/>
</dbReference>
<dbReference type="InterPro" id="IPR004869">
    <property type="entry name" value="MMPL_dom"/>
</dbReference>
<feature type="domain" description="Membrane transport protein MMPL" evidence="8">
    <location>
        <begin position="40"/>
        <end position="235"/>
    </location>
</feature>
<keyword evidence="5 7" id="KW-1133">Transmembrane helix</keyword>
<dbReference type="PANTHER" id="PTHR33406">
    <property type="entry name" value="MEMBRANE PROTEIN MJ1562-RELATED"/>
    <property type="match status" value="1"/>
</dbReference>
<organism evidence="9">
    <name type="scientific">marine metagenome</name>
    <dbReference type="NCBI Taxonomy" id="408172"/>
    <lineage>
        <taxon>unclassified sequences</taxon>
        <taxon>metagenomes</taxon>
        <taxon>ecological metagenomes</taxon>
    </lineage>
</organism>
<proteinExistence type="inferred from homology"/>
<feature type="non-terminal residue" evidence="9">
    <location>
        <position position="236"/>
    </location>
</feature>
<evidence type="ECO:0000256" key="1">
    <source>
        <dbReference type="ARBA" id="ARBA00004651"/>
    </source>
</evidence>
<feature type="non-terminal residue" evidence="9">
    <location>
        <position position="1"/>
    </location>
</feature>
<evidence type="ECO:0000313" key="9">
    <source>
        <dbReference type="EMBL" id="SVE43506.1"/>
    </source>
</evidence>
<evidence type="ECO:0000256" key="5">
    <source>
        <dbReference type="ARBA" id="ARBA00022989"/>
    </source>
</evidence>